<keyword evidence="1" id="KW-0472">Membrane</keyword>
<organism evidence="2 3">
    <name type="scientific">Pantoea phage vB_PagS_AAS21</name>
    <dbReference type="NCBI Taxonomy" id="2575261"/>
    <lineage>
        <taxon>Viruses</taxon>
        <taxon>Duplodnaviria</taxon>
        <taxon>Heunggongvirae</taxon>
        <taxon>Uroviricota</taxon>
        <taxon>Caudoviricetes</taxon>
        <taxon>Demerecviridae</taxon>
        <taxon>Keyvirus</taxon>
        <taxon>Keyvirus AAS21</taxon>
    </lineage>
</organism>
<reference evidence="2 3" key="1">
    <citation type="submission" date="2019-04" db="EMBL/GenBank/DDBJ databases">
        <title>Complete genome sequence of Pantoea bacteriophage vB_PagS_AAS21.</title>
        <authorList>
            <person name="Truncaite L."/>
            <person name="Simoliuniene M."/>
            <person name="Zajanckauskaite A."/>
            <person name="Meskys R."/>
            <person name="Simoliunas E."/>
        </authorList>
    </citation>
    <scope>NUCLEOTIDE SEQUENCE [LARGE SCALE GENOMIC DNA]</scope>
</reference>
<keyword evidence="1" id="KW-0812">Transmembrane</keyword>
<gene>
    <name evidence="2" type="ORF">AAS21_gp175</name>
</gene>
<feature type="transmembrane region" description="Helical" evidence="1">
    <location>
        <begin position="6"/>
        <end position="28"/>
    </location>
</feature>
<dbReference type="Proteomes" id="UP000308921">
    <property type="component" value="Segment"/>
</dbReference>
<keyword evidence="3" id="KW-1185">Reference proteome</keyword>
<evidence type="ECO:0000313" key="2">
    <source>
        <dbReference type="EMBL" id="QCW23913.1"/>
    </source>
</evidence>
<evidence type="ECO:0000256" key="1">
    <source>
        <dbReference type="SAM" id="Phobius"/>
    </source>
</evidence>
<keyword evidence="1" id="KW-1133">Transmembrane helix</keyword>
<protein>
    <submittedName>
        <fullName evidence="2">Uncharacterized protein</fullName>
    </submittedName>
</protein>
<name>A0A4Y5P216_9CAUD</name>
<dbReference type="EMBL" id="MK770119">
    <property type="protein sequence ID" value="QCW23913.1"/>
    <property type="molecule type" value="Genomic_DNA"/>
</dbReference>
<evidence type="ECO:0000313" key="3">
    <source>
        <dbReference type="Proteomes" id="UP000308921"/>
    </source>
</evidence>
<accession>A0A4Y5P216</accession>
<sequence length="89" mass="10313">MIDTPIWIIGLFIFLIMALFCTSVYYHARTKYLEKTRAIKKSNSIKRAATVKRCAEIIEADVWGCPGSRDQLDRVSEQLRIIRSNVEHI</sequence>
<proteinExistence type="predicted"/>